<dbReference type="SUPFAM" id="SSF56112">
    <property type="entry name" value="Protein kinase-like (PK-like)"/>
    <property type="match status" value="1"/>
</dbReference>
<dbReference type="PANTHER" id="PTHR43289:SF6">
    <property type="entry name" value="SERINE_THREONINE-PROTEIN KINASE NEKL-3"/>
    <property type="match status" value="1"/>
</dbReference>
<dbReference type="InterPro" id="IPR000719">
    <property type="entry name" value="Prot_kinase_dom"/>
</dbReference>
<feature type="binding site" evidence="6">
    <location>
        <position position="49"/>
    </location>
    <ligand>
        <name>ATP</name>
        <dbReference type="ChEBI" id="CHEBI:30616"/>
    </ligand>
</feature>
<dbReference type="GO" id="GO:0004674">
    <property type="term" value="F:protein serine/threonine kinase activity"/>
    <property type="evidence" value="ECO:0007669"/>
    <property type="project" value="UniProtKB-KW"/>
</dbReference>
<protein>
    <recommendedName>
        <fullName evidence="1">non-specific serine/threonine protein kinase</fullName>
        <ecNumber evidence="1">2.7.11.1</ecNumber>
    </recommendedName>
</protein>
<evidence type="ECO:0000256" key="4">
    <source>
        <dbReference type="ARBA" id="ARBA00022777"/>
    </source>
</evidence>
<name>A0A6B0YLB7_9CHLR</name>
<dbReference type="PROSITE" id="PS00107">
    <property type="entry name" value="PROTEIN_KINASE_ATP"/>
    <property type="match status" value="1"/>
</dbReference>
<dbReference type="PROSITE" id="PS50011">
    <property type="entry name" value="PROTEIN_KINASE_DOM"/>
    <property type="match status" value="1"/>
</dbReference>
<evidence type="ECO:0000256" key="2">
    <source>
        <dbReference type="ARBA" id="ARBA00022679"/>
    </source>
</evidence>
<dbReference type="Gene3D" id="3.30.200.20">
    <property type="entry name" value="Phosphorylase Kinase, domain 1"/>
    <property type="match status" value="1"/>
</dbReference>
<proteinExistence type="predicted"/>
<dbReference type="InterPro" id="IPR011009">
    <property type="entry name" value="Kinase-like_dom_sf"/>
</dbReference>
<evidence type="ECO:0000256" key="6">
    <source>
        <dbReference type="PROSITE-ProRule" id="PRU10141"/>
    </source>
</evidence>
<keyword evidence="3 6" id="KW-0547">Nucleotide-binding</keyword>
<sequence length="303" mass="33605">MSYGASAGPNLLPISSQLGRYRILEPLGQGATAIVYRAQNLTGRQVAFKVLNPAAASQPHMRSCFQLEYQTLARLRHPGILRVYESGEANGRLFIAMELVEGGTLEEFLMRAKSIGEVAAIDIARQVAEALDYLHESGKIHRDVKISNILLGPSGRAVLFDFGTVYDTYDPTDNAPGIFGTPAFLAPEQILAKEEPDKRSDLYSLGIVLYLMVSGRRPFYGSREEVLDAHLTQEPPPPSAWGWVSPELEQIILRALAKDPDERFGSGEEFALALRDVDVETEQPKPRLATRLRAWLEDTVRQE</sequence>
<keyword evidence="5 6" id="KW-0067">ATP-binding</keyword>
<gene>
    <name evidence="8" type="ORF">F4Y42_00105</name>
</gene>
<dbReference type="InterPro" id="IPR017441">
    <property type="entry name" value="Protein_kinase_ATP_BS"/>
</dbReference>
<evidence type="ECO:0000256" key="1">
    <source>
        <dbReference type="ARBA" id="ARBA00012513"/>
    </source>
</evidence>
<dbReference type="EC" id="2.7.11.1" evidence="1"/>
<keyword evidence="4 8" id="KW-0418">Kinase</keyword>
<feature type="domain" description="Protein kinase" evidence="7">
    <location>
        <begin position="21"/>
        <end position="288"/>
    </location>
</feature>
<dbReference type="Pfam" id="PF00069">
    <property type="entry name" value="Pkinase"/>
    <property type="match status" value="1"/>
</dbReference>
<dbReference type="Gene3D" id="1.10.510.10">
    <property type="entry name" value="Transferase(Phosphotransferase) domain 1"/>
    <property type="match status" value="1"/>
</dbReference>
<evidence type="ECO:0000313" key="8">
    <source>
        <dbReference type="EMBL" id="MXY91834.1"/>
    </source>
</evidence>
<keyword evidence="8" id="KW-0723">Serine/threonine-protein kinase</keyword>
<accession>A0A6B0YLB7</accession>
<dbReference type="GO" id="GO:0005524">
    <property type="term" value="F:ATP binding"/>
    <property type="evidence" value="ECO:0007669"/>
    <property type="project" value="UniProtKB-UniRule"/>
</dbReference>
<organism evidence="8">
    <name type="scientific">Caldilineaceae bacterium SB0664_bin_27</name>
    <dbReference type="NCBI Taxonomy" id="2605260"/>
    <lineage>
        <taxon>Bacteria</taxon>
        <taxon>Bacillati</taxon>
        <taxon>Chloroflexota</taxon>
        <taxon>Caldilineae</taxon>
        <taxon>Caldilineales</taxon>
        <taxon>Caldilineaceae</taxon>
    </lineage>
</organism>
<dbReference type="CDD" id="cd14014">
    <property type="entry name" value="STKc_PknB_like"/>
    <property type="match status" value="1"/>
</dbReference>
<keyword evidence="2" id="KW-0808">Transferase</keyword>
<evidence type="ECO:0000256" key="5">
    <source>
        <dbReference type="ARBA" id="ARBA00022840"/>
    </source>
</evidence>
<comment type="caution">
    <text evidence="8">The sequence shown here is derived from an EMBL/GenBank/DDBJ whole genome shotgun (WGS) entry which is preliminary data.</text>
</comment>
<reference evidence="8" key="1">
    <citation type="submission" date="2019-09" db="EMBL/GenBank/DDBJ databases">
        <title>Characterisation of the sponge microbiome using genome-centric metagenomics.</title>
        <authorList>
            <person name="Engelberts J.P."/>
            <person name="Robbins S.J."/>
            <person name="De Goeij J.M."/>
            <person name="Aranda M."/>
            <person name="Bell S.C."/>
            <person name="Webster N.S."/>
        </authorList>
    </citation>
    <scope>NUCLEOTIDE SEQUENCE</scope>
    <source>
        <strain evidence="8">SB0664_bin_27</strain>
    </source>
</reference>
<evidence type="ECO:0000259" key="7">
    <source>
        <dbReference type="PROSITE" id="PS50011"/>
    </source>
</evidence>
<dbReference type="EMBL" id="VXRG01000002">
    <property type="protein sequence ID" value="MXY91834.1"/>
    <property type="molecule type" value="Genomic_DNA"/>
</dbReference>
<dbReference type="AlphaFoldDB" id="A0A6B0YLB7"/>
<dbReference type="PANTHER" id="PTHR43289">
    <property type="entry name" value="MITOGEN-ACTIVATED PROTEIN KINASE KINASE KINASE 20-RELATED"/>
    <property type="match status" value="1"/>
</dbReference>
<evidence type="ECO:0000256" key="3">
    <source>
        <dbReference type="ARBA" id="ARBA00022741"/>
    </source>
</evidence>
<dbReference type="SMART" id="SM00220">
    <property type="entry name" value="S_TKc"/>
    <property type="match status" value="1"/>
</dbReference>